<evidence type="ECO:0000313" key="2">
    <source>
        <dbReference type="Proteomes" id="UP000245699"/>
    </source>
</evidence>
<proteinExistence type="predicted"/>
<name>A0A2T9Y5D9_9FUNG</name>
<gene>
    <name evidence="1" type="ORF">BB559_005989</name>
</gene>
<dbReference type="OrthoDB" id="6779830at2759"/>
<protein>
    <submittedName>
        <fullName evidence="1">Uncharacterized protein</fullName>
    </submittedName>
</protein>
<comment type="caution">
    <text evidence="1">The sequence shown here is derived from an EMBL/GenBank/DDBJ whole genome shotgun (WGS) entry which is preliminary data.</text>
</comment>
<dbReference type="Proteomes" id="UP000245699">
    <property type="component" value="Unassembled WGS sequence"/>
</dbReference>
<feature type="non-terminal residue" evidence="1">
    <location>
        <position position="1"/>
    </location>
</feature>
<sequence>PLKNSWKNETSSWAFKNPGKKINRYNYGQILYKSWLLAATAQNGISGFKSCGIYPFNKEKVPEDAYTISDMAESINLCNNNQDFEIIEKNELPALHQQDTLTSFEDILPIPKINKPSSSRKKQSSQILTDTNFCQEKWIKFGEKISKSLGKRKENNFVDFDFDIESFINTEFQNNN</sequence>
<evidence type="ECO:0000313" key="1">
    <source>
        <dbReference type="EMBL" id="PVU87543.1"/>
    </source>
</evidence>
<reference evidence="1 2" key="1">
    <citation type="journal article" date="2018" name="MBio">
        <title>Comparative Genomics Reveals the Core Gene Toolbox for the Fungus-Insect Symbiosis.</title>
        <authorList>
            <person name="Wang Y."/>
            <person name="Stata M."/>
            <person name="Wang W."/>
            <person name="Stajich J.E."/>
            <person name="White M.M."/>
            <person name="Moncalvo J.M."/>
        </authorList>
    </citation>
    <scope>NUCLEOTIDE SEQUENCE [LARGE SCALE GENOMIC DNA]</scope>
    <source>
        <strain evidence="1 2">AUS-77-4</strain>
    </source>
</reference>
<organism evidence="1 2">
    <name type="scientific">Furculomyces boomerangus</name>
    <dbReference type="NCBI Taxonomy" id="61424"/>
    <lineage>
        <taxon>Eukaryota</taxon>
        <taxon>Fungi</taxon>
        <taxon>Fungi incertae sedis</taxon>
        <taxon>Zoopagomycota</taxon>
        <taxon>Kickxellomycotina</taxon>
        <taxon>Harpellomycetes</taxon>
        <taxon>Harpellales</taxon>
        <taxon>Harpellaceae</taxon>
        <taxon>Furculomyces</taxon>
    </lineage>
</organism>
<accession>A0A2T9Y5D9</accession>
<dbReference type="AlphaFoldDB" id="A0A2T9Y5D9"/>
<dbReference type="EMBL" id="MBFT01000733">
    <property type="protein sequence ID" value="PVU87543.1"/>
    <property type="molecule type" value="Genomic_DNA"/>
</dbReference>
<keyword evidence="2" id="KW-1185">Reference proteome</keyword>